<dbReference type="InterPro" id="IPR031571">
    <property type="entry name" value="RcpC_dom"/>
</dbReference>
<dbReference type="OrthoDB" id="1757906at2"/>
<name>A0A4R2KXD8_9FIRM</name>
<dbReference type="RefSeq" id="WP_132243175.1">
    <property type="nucleotide sequence ID" value="NZ_SLWV01000004.1"/>
</dbReference>
<dbReference type="Proteomes" id="UP000294919">
    <property type="component" value="Unassembled WGS sequence"/>
</dbReference>
<dbReference type="InterPro" id="IPR017592">
    <property type="entry name" value="Pilus_assmbl_Flp-typ_CpaB"/>
</dbReference>
<dbReference type="Gene3D" id="3.90.1210.10">
    <property type="entry name" value="Antifreeze-like/N-acetylneuraminic acid synthase C-terminal domain"/>
    <property type="match status" value="1"/>
</dbReference>
<dbReference type="CDD" id="cd11614">
    <property type="entry name" value="SAF_CpaB_FlgA_like"/>
    <property type="match status" value="1"/>
</dbReference>
<keyword evidence="4" id="KW-1185">Reference proteome</keyword>
<keyword evidence="1" id="KW-0472">Membrane</keyword>
<evidence type="ECO:0000256" key="1">
    <source>
        <dbReference type="SAM" id="Phobius"/>
    </source>
</evidence>
<organism evidence="3 4">
    <name type="scientific">Marinisporobacter balticus</name>
    <dbReference type="NCBI Taxonomy" id="2018667"/>
    <lineage>
        <taxon>Bacteria</taxon>
        <taxon>Bacillati</taxon>
        <taxon>Bacillota</taxon>
        <taxon>Clostridia</taxon>
        <taxon>Peptostreptococcales</taxon>
        <taxon>Thermotaleaceae</taxon>
        <taxon>Marinisporobacter</taxon>
    </lineage>
</organism>
<evidence type="ECO:0000313" key="4">
    <source>
        <dbReference type="Proteomes" id="UP000294919"/>
    </source>
</evidence>
<feature type="domain" description="SAF" evidence="2">
    <location>
        <begin position="39"/>
        <end position="101"/>
    </location>
</feature>
<evidence type="ECO:0000313" key="3">
    <source>
        <dbReference type="EMBL" id="TCO78684.1"/>
    </source>
</evidence>
<keyword evidence="1" id="KW-1133">Transmembrane helix</keyword>
<reference evidence="3 4" key="1">
    <citation type="submission" date="2019-03" db="EMBL/GenBank/DDBJ databases">
        <title>Genomic Encyclopedia of Type Strains, Phase IV (KMG-IV): sequencing the most valuable type-strain genomes for metagenomic binning, comparative biology and taxonomic classification.</title>
        <authorList>
            <person name="Goeker M."/>
        </authorList>
    </citation>
    <scope>NUCLEOTIDE SEQUENCE [LARGE SCALE GENOMIC DNA]</scope>
    <source>
        <strain evidence="3 4">DSM 102940</strain>
    </source>
</reference>
<dbReference type="InterPro" id="IPR013974">
    <property type="entry name" value="SAF"/>
</dbReference>
<feature type="transmembrane region" description="Helical" evidence="1">
    <location>
        <begin position="6"/>
        <end position="25"/>
    </location>
</feature>
<keyword evidence="1" id="KW-0812">Transmembrane</keyword>
<proteinExistence type="predicted"/>
<accession>A0A4R2KXD8</accession>
<evidence type="ECO:0000259" key="2">
    <source>
        <dbReference type="SMART" id="SM00858"/>
    </source>
</evidence>
<dbReference type="EMBL" id="SLWV01000004">
    <property type="protein sequence ID" value="TCO78684.1"/>
    <property type="molecule type" value="Genomic_DNA"/>
</dbReference>
<dbReference type="Pfam" id="PF16976">
    <property type="entry name" value="RcpC"/>
    <property type="match status" value="1"/>
</dbReference>
<dbReference type="AlphaFoldDB" id="A0A4R2KXD8"/>
<comment type="caution">
    <text evidence="3">The sequence shown here is derived from an EMBL/GenBank/DDBJ whole genome shotgun (WGS) entry which is preliminary data.</text>
</comment>
<sequence>MKSKFILLLAIIMGLITTFLFYNYMEKLNQDKISNSNMTNILVAQKNIRKDQKISKTMVTTSQILKKNVHPQSVKSFSEIEGSFATSDIIAGEPILKHRLQKEALEKTFISRKIKKGYRAVSVGVNIVQSVTNFIEPNDLVDVVFSEEIEANGQKFIKTDLILQQVRVLAVGRRMIPSLSEDPYVEYTSVTLELAQNDAVLLVNAQERGNIHFMLHSKIIP</sequence>
<dbReference type="Pfam" id="PF08666">
    <property type="entry name" value="SAF"/>
    <property type="match status" value="1"/>
</dbReference>
<dbReference type="NCBIfam" id="TIGR03177">
    <property type="entry name" value="pilus_cpaB"/>
    <property type="match status" value="1"/>
</dbReference>
<protein>
    <submittedName>
        <fullName evidence="3">Pilus assembly protein CpaB</fullName>
    </submittedName>
</protein>
<gene>
    <name evidence="3" type="ORF">EV214_10467</name>
</gene>
<dbReference type="SMART" id="SM00858">
    <property type="entry name" value="SAF"/>
    <property type="match status" value="1"/>
</dbReference>